<feature type="region of interest" description="Disordered" evidence="6">
    <location>
        <begin position="78"/>
        <end position="112"/>
    </location>
</feature>
<comment type="similarity">
    <text evidence="1">Belongs to the ACBP family.</text>
</comment>
<dbReference type="SUPFAM" id="SSF47027">
    <property type="entry name" value="Acyl-CoA binding protein"/>
    <property type="match status" value="1"/>
</dbReference>
<protein>
    <recommendedName>
        <fullName evidence="8">ACB domain-containing protein</fullName>
    </recommendedName>
</protein>
<dbReference type="OMA" id="CERAEMC"/>
<proteinExistence type="inferred from homology"/>
<dbReference type="eggNOG" id="KOG0817">
    <property type="taxonomic scope" value="Eukaryota"/>
</dbReference>
<evidence type="ECO:0000256" key="3">
    <source>
        <dbReference type="ARBA" id="ARBA00023043"/>
    </source>
</evidence>
<dbReference type="Pfam" id="PF12796">
    <property type="entry name" value="Ank_2"/>
    <property type="match status" value="1"/>
</dbReference>
<feature type="region of interest" description="Disordered" evidence="6">
    <location>
        <begin position="371"/>
        <end position="397"/>
    </location>
</feature>
<feature type="repeat" description="ANK" evidence="5">
    <location>
        <begin position="311"/>
        <end position="343"/>
    </location>
</feature>
<dbReference type="PANTHER" id="PTHR24119:SF0">
    <property type="entry name" value="ACYL-COA-BINDING DOMAIN-CONTAINING PROTEIN 6"/>
    <property type="match status" value="1"/>
</dbReference>
<dbReference type="PROSITE" id="PS51228">
    <property type="entry name" value="ACB_2"/>
    <property type="match status" value="1"/>
</dbReference>
<organism evidence="9 10">
    <name type="scientific">Micromonas commoda (strain RCC299 / NOUM17 / CCMP2709)</name>
    <name type="common">Picoplanktonic green alga</name>
    <dbReference type="NCBI Taxonomy" id="296587"/>
    <lineage>
        <taxon>Eukaryota</taxon>
        <taxon>Viridiplantae</taxon>
        <taxon>Chlorophyta</taxon>
        <taxon>Mamiellophyceae</taxon>
        <taxon>Mamiellales</taxon>
        <taxon>Mamiellaceae</taxon>
        <taxon>Micromonas</taxon>
    </lineage>
</organism>
<feature type="compositionally biased region" description="Acidic residues" evidence="6">
    <location>
        <begin position="227"/>
        <end position="238"/>
    </location>
</feature>
<dbReference type="RefSeq" id="XP_002502996.1">
    <property type="nucleotide sequence ID" value="XM_002502950.1"/>
</dbReference>
<feature type="compositionally biased region" description="Low complexity" evidence="6">
    <location>
        <begin position="86"/>
        <end position="96"/>
    </location>
</feature>
<feature type="repeat" description="ANK" evidence="5">
    <location>
        <begin position="344"/>
        <end position="376"/>
    </location>
</feature>
<dbReference type="OrthoDB" id="496398at2759"/>
<evidence type="ECO:0000256" key="2">
    <source>
        <dbReference type="ARBA" id="ARBA00022737"/>
    </source>
</evidence>
<dbReference type="SMART" id="SM00248">
    <property type="entry name" value="ANK"/>
    <property type="match status" value="3"/>
</dbReference>
<dbReference type="Proteomes" id="UP000002009">
    <property type="component" value="Chromosome 6"/>
</dbReference>
<dbReference type="Pfam" id="PF00887">
    <property type="entry name" value="ACBP"/>
    <property type="match status" value="1"/>
</dbReference>
<dbReference type="PRINTS" id="PR01415">
    <property type="entry name" value="ANKYRIN"/>
</dbReference>
<feature type="region of interest" description="Disordered" evidence="6">
    <location>
        <begin position="213"/>
        <end position="276"/>
    </location>
</feature>
<dbReference type="KEGG" id="mis:MICPUN_59578"/>
<feature type="transmembrane region" description="Helical" evidence="7">
    <location>
        <begin position="39"/>
        <end position="58"/>
    </location>
</feature>
<dbReference type="AlphaFoldDB" id="C1E925"/>
<dbReference type="InterPro" id="IPR022408">
    <property type="entry name" value="Acyl-CoA-binding_prot_CS"/>
</dbReference>
<reference evidence="9 10" key="1">
    <citation type="journal article" date="2009" name="Science">
        <title>Green evolution and dynamic adaptations revealed by genomes of the marine picoeukaryotes Micromonas.</title>
        <authorList>
            <person name="Worden A.Z."/>
            <person name="Lee J.H."/>
            <person name="Mock T."/>
            <person name="Rouze P."/>
            <person name="Simmons M.P."/>
            <person name="Aerts A.L."/>
            <person name="Allen A.E."/>
            <person name="Cuvelier M.L."/>
            <person name="Derelle E."/>
            <person name="Everett M.V."/>
            <person name="Foulon E."/>
            <person name="Grimwood J."/>
            <person name="Gundlach H."/>
            <person name="Henrissat B."/>
            <person name="Napoli C."/>
            <person name="McDonald S.M."/>
            <person name="Parker M.S."/>
            <person name="Rombauts S."/>
            <person name="Salamov A."/>
            <person name="Von Dassow P."/>
            <person name="Badger J.H."/>
            <person name="Coutinho P.M."/>
            <person name="Demir E."/>
            <person name="Dubchak I."/>
            <person name="Gentemann C."/>
            <person name="Eikrem W."/>
            <person name="Gready J.E."/>
            <person name="John U."/>
            <person name="Lanier W."/>
            <person name="Lindquist E.A."/>
            <person name="Lucas S."/>
            <person name="Mayer K.F."/>
            <person name="Moreau H."/>
            <person name="Not F."/>
            <person name="Otillar R."/>
            <person name="Panaud O."/>
            <person name="Pangilinan J."/>
            <person name="Paulsen I."/>
            <person name="Piegu B."/>
            <person name="Poliakov A."/>
            <person name="Robbens S."/>
            <person name="Schmutz J."/>
            <person name="Toulza E."/>
            <person name="Wyss T."/>
            <person name="Zelensky A."/>
            <person name="Zhou K."/>
            <person name="Armbrust E.V."/>
            <person name="Bhattacharya D."/>
            <person name="Goodenough U.W."/>
            <person name="Van de Peer Y."/>
            <person name="Grigoriev I.V."/>
        </authorList>
    </citation>
    <scope>NUCLEOTIDE SEQUENCE [LARGE SCALE GENOMIC DNA]</scope>
    <source>
        <strain evidence="10">RCC299 / NOUM17</strain>
    </source>
</reference>
<dbReference type="InterPro" id="IPR000582">
    <property type="entry name" value="Acyl-CoA-binding_protein"/>
</dbReference>
<dbReference type="Gene3D" id="1.25.40.20">
    <property type="entry name" value="Ankyrin repeat-containing domain"/>
    <property type="match status" value="1"/>
</dbReference>
<sequence length="397" mass="41817">MPSDAERLAGVGVAVAAVGLTTAASFYASRPGPKRWTRWLFVGGAAAAYGAYSLATWLEDQKNEAARGGDVRDALETRKKETHRGAVSSADVPSSSDEIRASDPEPPARRSQMDQLLDAVADGYDDDLDADFDRAAKFMASTTDLRLTNDQKLRVYALFKQATFGRCDQPKPRLLDGLARHAKWTAWNELGELSRDDAKEAYVELVAELRRRTEADEGGDGDGTAGDGDEGTAVDGEGDALGGLGGPVFSRPRMPFDVGDAEGDAEGGAEGGAESIGAMDPLLEACRRGDVESLRRAANFGPLDLRLADECGRTALHWAADGGHVQVATALIKMGADVDAVDDDGQTALHYAATCERAEMCRLLLESGADPDAEDADGDTPNALGAVGLAMRSPGAD</sequence>
<dbReference type="InParanoid" id="C1E925"/>
<feature type="domain" description="ACB" evidence="8">
    <location>
        <begin position="128"/>
        <end position="215"/>
    </location>
</feature>
<dbReference type="FunCoup" id="C1E925">
    <property type="interactions" value="1546"/>
</dbReference>
<keyword evidence="7" id="KW-1133">Transmembrane helix</keyword>
<evidence type="ECO:0000256" key="5">
    <source>
        <dbReference type="PROSITE-ProRule" id="PRU00023"/>
    </source>
</evidence>
<evidence type="ECO:0000313" key="9">
    <source>
        <dbReference type="EMBL" id="ACO64254.1"/>
    </source>
</evidence>
<keyword evidence="2" id="KW-0677">Repeat</keyword>
<evidence type="ECO:0000256" key="4">
    <source>
        <dbReference type="ARBA" id="ARBA00023121"/>
    </source>
</evidence>
<dbReference type="SUPFAM" id="SSF48403">
    <property type="entry name" value="Ankyrin repeat"/>
    <property type="match status" value="1"/>
</dbReference>
<evidence type="ECO:0000256" key="7">
    <source>
        <dbReference type="SAM" id="Phobius"/>
    </source>
</evidence>
<evidence type="ECO:0000256" key="6">
    <source>
        <dbReference type="SAM" id="MobiDB-lite"/>
    </source>
</evidence>
<keyword evidence="3 5" id="KW-0040">ANK repeat</keyword>
<dbReference type="PROSITE" id="PS50297">
    <property type="entry name" value="ANK_REP_REGION"/>
    <property type="match status" value="2"/>
</dbReference>
<dbReference type="Gene3D" id="1.20.80.10">
    <property type="match status" value="1"/>
</dbReference>
<gene>
    <name evidence="9" type="ORF">MICPUN_59578</name>
</gene>
<keyword evidence="10" id="KW-1185">Reference proteome</keyword>
<dbReference type="InterPro" id="IPR035984">
    <property type="entry name" value="Acyl-CoA-binding_sf"/>
</dbReference>
<dbReference type="InterPro" id="IPR014352">
    <property type="entry name" value="FERM/acyl-CoA-bd_prot_sf"/>
</dbReference>
<accession>C1E925</accession>
<keyword evidence="7" id="KW-0812">Transmembrane</keyword>
<dbReference type="InterPro" id="IPR002110">
    <property type="entry name" value="Ankyrin_rpt"/>
</dbReference>
<dbReference type="PANTHER" id="PTHR24119">
    <property type="entry name" value="ACYL-COA-BINDING DOMAIN-CONTAINING PROTEIN 6"/>
    <property type="match status" value="1"/>
</dbReference>
<dbReference type="STRING" id="296587.C1E925"/>
<dbReference type="PROSITE" id="PS50088">
    <property type="entry name" value="ANK_REPEAT"/>
    <property type="match status" value="2"/>
</dbReference>
<feature type="compositionally biased region" description="Basic and acidic residues" evidence="6">
    <location>
        <begin position="97"/>
        <end position="112"/>
    </location>
</feature>
<evidence type="ECO:0000256" key="1">
    <source>
        <dbReference type="ARBA" id="ARBA00005567"/>
    </source>
</evidence>
<dbReference type="PROSITE" id="PS00880">
    <property type="entry name" value="ACB_1"/>
    <property type="match status" value="1"/>
</dbReference>
<keyword evidence="7" id="KW-0472">Membrane</keyword>
<dbReference type="InterPro" id="IPR036770">
    <property type="entry name" value="Ankyrin_rpt-contain_sf"/>
</dbReference>
<dbReference type="GeneID" id="8244284"/>
<evidence type="ECO:0000259" key="8">
    <source>
        <dbReference type="PROSITE" id="PS51228"/>
    </source>
</evidence>
<keyword evidence="4" id="KW-0446">Lipid-binding</keyword>
<dbReference type="GO" id="GO:0000062">
    <property type="term" value="F:fatty-acyl-CoA binding"/>
    <property type="evidence" value="ECO:0007669"/>
    <property type="project" value="InterPro"/>
</dbReference>
<dbReference type="EMBL" id="CP001327">
    <property type="protein sequence ID" value="ACO64254.1"/>
    <property type="molecule type" value="Genomic_DNA"/>
</dbReference>
<dbReference type="PRINTS" id="PR00689">
    <property type="entry name" value="ACOABINDINGP"/>
</dbReference>
<name>C1E925_MICCC</name>
<evidence type="ECO:0000313" key="10">
    <source>
        <dbReference type="Proteomes" id="UP000002009"/>
    </source>
</evidence>